<dbReference type="EMBL" id="GBXM01041299">
    <property type="protein sequence ID" value="JAH67278.1"/>
    <property type="molecule type" value="Transcribed_RNA"/>
</dbReference>
<proteinExistence type="predicted"/>
<dbReference type="AlphaFoldDB" id="A0A0E9UQS1"/>
<name>A0A0E9UQS1_ANGAN</name>
<evidence type="ECO:0000313" key="1">
    <source>
        <dbReference type="EMBL" id="JAH67278.1"/>
    </source>
</evidence>
<reference evidence="1" key="1">
    <citation type="submission" date="2014-11" db="EMBL/GenBank/DDBJ databases">
        <authorList>
            <person name="Amaro Gonzalez C."/>
        </authorList>
    </citation>
    <scope>NUCLEOTIDE SEQUENCE</scope>
</reference>
<reference evidence="1" key="2">
    <citation type="journal article" date="2015" name="Fish Shellfish Immunol.">
        <title>Early steps in the European eel (Anguilla anguilla)-Vibrio vulnificus interaction in the gills: Role of the RtxA13 toxin.</title>
        <authorList>
            <person name="Callol A."/>
            <person name="Pajuelo D."/>
            <person name="Ebbesson L."/>
            <person name="Teles M."/>
            <person name="MacKenzie S."/>
            <person name="Amaro C."/>
        </authorList>
    </citation>
    <scope>NUCLEOTIDE SEQUENCE</scope>
</reference>
<accession>A0A0E9UQS1</accession>
<sequence length="50" mass="5953">MFYAKSVHITLIYQLTYIYLTNSCVSILYPAIYLFSCFNAINGMYMYRMC</sequence>
<protein>
    <submittedName>
        <fullName evidence="1">Uncharacterized protein</fullName>
    </submittedName>
</protein>
<organism evidence="1">
    <name type="scientific">Anguilla anguilla</name>
    <name type="common">European freshwater eel</name>
    <name type="synonym">Muraena anguilla</name>
    <dbReference type="NCBI Taxonomy" id="7936"/>
    <lineage>
        <taxon>Eukaryota</taxon>
        <taxon>Metazoa</taxon>
        <taxon>Chordata</taxon>
        <taxon>Craniata</taxon>
        <taxon>Vertebrata</taxon>
        <taxon>Euteleostomi</taxon>
        <taxon>Actinopterygii</taxon>
        <taxon>Neopterygii</taxon>
        <taxon>Teleostei</taxon>
        <taxon>Anguilliformes</taxon>
        <taxon>Anguillidae</taxon>
        <taxon>Anguilla</taxon>
    </lineage>
</organism>